<evidence type="ECO:0000313" key="3">
    <source>
        <dbReference type="Proteomes" id="UP000653454"/>
    </source>
</evidence>
<dbReference type="EMBL" id="CAJHNJ030000010">
    <property type="protein sequence ID" value="CAG9108205.1"/>
    <property type="molecule type" value="Genomic_DNA"/>
</dbReference>
<keyword evidence="3" id="KW-1185">Reference proteome</keyword>
<feature type="region of interest" description="Disordered" evidence="1">
    <location>
        <begin position="1"/>
        <end position="20"/>
    </location>
</feature>
<accession>A0A8S4DUT4</accession>
<reference evidence="2" key="1">
    <citation type="submission" date="2020-11" db="EMBL/GenBank/DDBJ databases">
        <authorList>
            <person name="Whiteford S."/>
        </authorList>
    </citation>
    <scope>NUCLEOTIDE SEQUENCE</scope>
</reference>
<dbReference type="AlphaFoldDB" id="A0A8S4DUT4"/>
<proteinExistence type="predicted"/>
<gene>
    <name evidence="2" type="ORF">PLXY2_LOCUS3832</name>
</gene>
<protein>
    <submittedName>
        <fullName evidence="2">(diamondback moth) hypothetical protein</fullName>
    </submittedName>
</protein>
<comment type="caution">
    <text evidence="2">The sequence shown here is derived from an EMBL/GenBank/DDBJ whole genome shotgun (WGS) entry which is preliminary data.</text>
</comment>
<dbReference type="Proteomes" id="UP000653454">
    <property type="component" value="Unassembled WGS sequence"/>
</dbReference>
<evidence type="ECO:0000313" key="2">
    <source>
        <dbReference type="EMBL" id="CAG9108205.1"/>
    </source>
</evidence>
<sequence>MDELSKGMTQTGSAAITDKIQENDGPPAVVLASAACLECERVRAACERLGAVQPAPPADALPPPPPPPAQPSYLVTTPFEGELFDAAHKAKYSCSKLSNCTDGIGLIIDGSGADVELINIQNKMAFTKDHKQAETTEPTGPPSAFTAADSLILALRISTSEMKYSFVEIDEDNVRRNDS</sequence>
<name>A0A8S4DUT4_PLUXY</name>
<evidence type="ECO:0000256" key="1">
    <source>
        <dbReference type="SAM" id="MobiDB-lite"/>
    </source>
</evidence>
<organism evidence="2 3">
    <name type="scientific">Plutella xylostella</name>
    <name type="common">Diamondback moth</name>
    <name type="synonym">Plutella maculipennis</name>
    <dbReference type="NCBI Taxonomy" id="51655"/>
    <lineage>
        <taxon>Eukaryota</taxon>
        <taxon>Metazoa</taxon>
        <taxon>Ecdysozoa</taxon>
        <taxon>Arthropoda</taxon>
        <taxon>Hexapoda</taxon>
        <taxon>Insecta</taxon>
        <taxon>Pterygota</taxon>
        <taxon>Neoptera</taxon>
        <taxon>Endopterygota</taxon>
        <taxon>Lepidoptera</taxon>
        <taxon>Glossata</taxon>
        <taxon>Ditrysia</taxon>
        <taxon>Yponomeutoidea</taxon>
        <taxon>Plutellidae</taxon>
        <taxon>Plutella</taxon>
    </lineage>
</organism>